<dbReference type="PANTHER" id="PTHR12677:SF59">
    <property type="entry name" value="GOLGI APPARATUS MEMBRANE PROTEIN TVP38-RELATED"/>
    <property type="match status" value="1"/>
</dbReference>
<evidence type="ECO:0000256" key="2">
    <source>
        <dbReference type="ARBA" id="ARBA00022475"/>
    </source>
</evidence>
<dbReference type="InterPro" id="IPR015414">
    <property type="entry name" value="TMEM64"/>
</dbReference>
<evidence type="ECO:0000256" key="5">
    <source>
        <dbReference type="ARBA" id="ARBA00023136"/>
    </source>
</evidence>
<proteinExistence type="inferred from homology"/>
<dbReference type="InterPro" id="IPR032816">
    <property type="entry name" value="VTT_dom"/>
</dbReference>
<dbReference type="AlphaFoldDB" id="A0A9X2T6F4"/>
<feature type="transmembrane region" description="Helical" evidence="6">
    <location>
        <begin position="122"/>
        <end position="146"/>
    </location>
</feature>
<evidence type="ECO:0000256" key="4">
    <source>
        <dbReference type="ARBA" id="ARBA00022989"/>
    </source>
</evidence>
<comment type="caution">
    <text evidence="6">Lacks conserved residue(s) required for the propagation of feature annotation.</text>
</comment>
<evidence type="ECO:0000313" key="8">
    <source>
        <dbReference type="EMBL" id="MCS0494888.1"/>
    </source>
</evidence>
<gene>
    <name evidence="8" type="ORF">NVS89_07240</name>
</gene>
<organism evidence="8 9">
    <name type="scientific">Ancylobacter mangrovi</name>
    <dbReference type="NCBI Taxonomy" id="2972472"/>
    <lineage>
        <taxon>Bacteria</taxon>
        <taxon>Pseudomonadati</taxon>
        <taxon>Pseudomonadota</taxon>
        <taxon>Alphaproteobacteria</taxon>
        <taxon>Hyphomicrobiales</taxon>
        <taxon>Xanthobacteraceae</taxon>
        <taxon>Ancylobacter</taxon>
    </lineage>
</organism>
<evidence type="ECO:0000259" key="7">
    <source>
        <dbReference type="Pfam" id="PF09335"/>
    </source>
</evidence>
<sequence>MVATVAVFSGWSGAILAAFGVLASAAVTYAIGRYLGAGLVRRFIGPRINRIRRSLSDRGVLTVATMRLMPVAPFTVVNLVAGAAELRFTDYMIGSAIGMLPGLVVMTALGRQIVELITDPSLFSVAALIGVIVLWALCSFGLQLLVSRFRRTA</sequence>
<comment type="subcellular location">
    <subcellularLocation>
        <location evidence="1 6">Cell membrane</location>
        <topology evidence="1 6">Multi-pass membrane protein</topology>
    </subcellularLocation>
</comment>
<reference evidence="8" key="1">
    <citation type="submission" date="2022-08" db="EMBL/GenBank/DDBJ databases">
        <authorList>
            <person name="Li F."/>
        </authorList>
    </citation>
    <scope>NUCLEOTIDE SEQUENCE</scope>
    <source>
        <strain evidence="8">MQZ15Z-1</strain>
    </source>
</reference>
<evidence type="ECO:0000256" key="1">
    <source>
        <dbReference type="ARBA" id="ARBA00004651"/>
    </source>
</evidence>
<keyword evidence="3 6" id="KW-0812">Transmembrane</keyword>
<keyword evidence="5 6" id="KW-0472">Membrane</keyword>
<dbReference type="EMBL" id="JANTHZ010000002">
    <property type="protein sequence ID" value="MCS0494888.1"/>
    <property type="molecule type" value="Genomic_DNA"/>
</dbReference>
<comment type="caution">
    <text evidence="8">The sequence shown here is derived from an EMBL/GenBank/DDBJ whole genome shotgun (WGS) entry which is preliminary data.</text>
</comment>
<evidence type="ECO:0000256" key="6">
    <source>
        <dbReference type="RuleBase" id="RU366058"/>
    </source>
</evidence>
<dbReference type="Proteomes" id="UP001151088">
    <property type="component" value="Unassembled WGS sequence"/>
</dbReference>
<comment type="similarity">
    <text evidence="6">Belongs to the TVP38/TMEM64 family.</text>
</comment>
<feature type="transmembrane region" description="Helical" evidence="6">
    <location>
        <begin position="91"/>
        <end position="110"/>
    </location>
</feature>
<evidence type="ECO:0000313" key="9">
    <source>
        <dbReference type="Proteomes" id="UP001151088"/>
    </source>
</evidence>
<keyword evidence="4 6" id="KW-1133">Transmembrane helix</keyword>
<keyword evidence="2 6" id="KW-1003">Cell membrane</keyword>
<dbReference type="PANTHER" id="PTHR12677">
    <property type="entry name" value="GOLGI APPARATUS MEMBRANE PROTEIN TVP38-RELATED"/>
    <property type="match status" value="1"/>
</dbReference>
<dbReference type="GO" id="GO:0005886">
    <property type="term" value="C:plasma membrane"/>
    <property type="evidence" value="ECO:0007669"/>
    <property type="project" value="UniProtKB-SubCell"/>
</dbReference>
<keyword evidence="9" id="KW-1185">Reference proteome</keyword>
<dbReference type="Pfam" id="PF09335">
    <property type="entry name" value="VTT_dom"/>
    <property type="match status" value="1"/>
</dbReference>
<feature type="transmembrane region" description="Helical" evidence="6">
    <location>
        <begin position="15"/>
        <end position="40"/>
    </location>
</feature>
<feature type="domain" description="VTT" evidence="7">
    <location>
        <begin position="2"/>
        <end position="111"/>
    </location>
</feature>
<evidence type="ECO:0000256" key="3">
    <source>
        <dbReference type="ARBA" id="ARBA00022692"/>
    </source>
</evidence>
<protein>
    <recommendedName>
        <fullName evidence="6">TVP38/TMEM64 family membrane protein</fullName>
    </recommendedName>
</protein>
<accession>A0A9X2T6F4</accession>
<name>A0A9X2T6F4_9HYPH</name>
<feature type="transmembrane region" description="Helical" evidence="6">
    <location>
        <begin position="60"/>
        <end position="79"/>
    </location>
</feature>